<keyword evidence="3" id="KW-0067">ATP-binding</keyword>
<dbReference type="PANTHER" id="PTHR10055">
    <property type="entry name" value="TRYPTOPHANYL-TRNA SYNTHETASE"/>
    <property type="match status" value="1"/>
</dbReference>
<dbReference type="GeneID" id="68108270"/>
<reference evidence="6 7" key="1">
    <citation type="journal article" date="2019" name="Sci. Rep.">
        <title>Nanopore sequencing improves the draft genome of the human pathogenic amoeba Naegleria fowleri.</title>
        <authorList>
            <person name="Liechti N."/>
            <person name="Schurch N."/>
            <person name="Bruggmann R."/>
            <person name="Wittwer M."/>
        </authorList>
    </citation>
    <scope>NUCLEOTIDE SEQUENCE [LARGE SCALE GENOMIC DNA]</scope>
    <source>
        <strain evidence="6 7">ATCC 30894</strain>
    </source>
</reference>
<sequence>MIPPTSQNQPQERCPYEEIISTTTVQAASNEGFDYSKLIVQFGSEPLQQDVVDRFEKLTGTKAHHFLKRGIFFSHRDLNKLLDHFEQGKPFYLYTGRGPSSDSMHLGHMVPFMFTKYLQEAFKVPLVIQITEDEKILMQELDFQQVRNMMIEKCERYYCLWI</sequence>
<dbReference type="VEuPathDB" id="AmoebaDB:FDP41_001052"/>
<evidence type="ECO:0000256" key="4">
    <source>
        <dbReference type="ARBA" id="ARBA00023146"/>
    </source>
</evidence>
<name>A0A6A5C3M3_NAEFO</name>
<evidence type="ECO:0000313" key="6">
    <source>
        <dbReference type="EMBL" id="KAF0979899.1"/>
    </source>
</evidence>
<dbReference type="RefSeq" id="XP_044564612.1">
    <property type="nucleotide sequence ID" value="XM_044700827.1"/>
</dbReference>
<dbReference type="GO" id="GO:0006436">
    <property type="term" value="P:tryptophanyl-tRNA aminoacylation"/>
    <property type="evidence" value="ECO:0007669"/>
    <property type="project" value="TreeGrafter"/>
</dbReference>
<dbReference type="OrthoDB" id="10261385at2759"/>
<dbReference type="GO" id="GO:0005737">
    <property type="term" value="C:cytoplasm"/>
    <property type="evidence" value="ECO:0007669"/>
    <property type="project" value="TreeGrafter"/>
</dbReference>
<dbReference type="Proteomes" id="UP000444721">
    <property type="component" value="Unassembled WGS sequence"/>
</dbReference>
<dbReference type="EMBL" id="VFQX01000022">
    <property type="protein sequence ID" value="KAF0979899.1"/>
    <property type="molecule type" value="Genomic_DNA"/>
</dbReference>
<accession>A0A6A5C3M3</accession>
<dbReference type="PANTHER" id="PTHR10055:SF1">
    <property type="entry name" value="TRYPTOPHAN--TRNA LIGASE, CYTOPLASMIC"/>
    <property type="match status" value="1"/>
</dbReference>
<dbReference type="AlphaFoldDB" id="A0A6A5C3M3"/>
<evidence type="ECO:0000256" key="3">
    <source>
        <dbReference type="ARBA" id="ARBA00022840"/>
    </source>
</evidence>
<organism evidence="6 7">
    <name type="scientific">Naegleria fowleri</name>
    <name type="common">Brain eating amoeba</name>
    <dbReference type="NCBI Taxonomy" id="5763"/>
    <lineage>
        <taxon>Eukaryota</taxon>
        <taxon>Discoba</taxon>
        <taxon>Heterolobosea</taxon>
        <taxon>Tetramitia</taxon>
        <taxon>Eutetramitia</taxon>
        <taxon>Vahlkampfiidae</taxon>
        <taxon>Naegleria</taxon>
    </lineage>
</organism>
<dbReference type="InterPro" id="IPR014729">
    <property type="entry name" value="Rossmann-like_a/b/a_fold"/>
</dbReference>
<dbReference type="VEuPathDB" id="AmoebaDB:NfTy_049700"/>
<evidence type="ECO:0000256" key="5">
    <source>
        <dbReference type="ARBA" id="ARBA00030268"/>
    </source>
</evidence>
<dbReference type="SUPFAM" id="SSF52374">
    <property type="entry name" value="Nucleotidylyl transferase"/>
    <property type="match status" value="1"/>
</dbReference>
<protein>
    <recommendedName>
        <fullName evidence="5">Tryptophanyl-tRNA synthetase</fullName>
    </recommendedName>
</protein>
<dbReference type="GO" id="GO:0005524">
    <property type="term" value="F:ATP binding"/>
    <property type="evidence" value="ECO:0007669"/>
    <property type="project" value="UniProtKB-KW"/>
</dbReference>
<gene>
    <name evidence="6" type="ORF">FDP41_001052</name>
</gene>
<dbReference type="PROSITE" id="PS00178">
    <property type="entry name" value="AA_TRNA_LIGASE_I"/>
    <property type="match status" value="1"/>
</dbReference>
<comment type="caution">
    <text evidence="6">The sequence shown here is derived from an EMBL/GenBank/DDBJ whole genome shotgun (WGS) entry which is preliminary data.</text>
</comment>
<dbReference type="Gene3D" id="3.40.50.620">
    <property type="entry name" value="HUPs"/>
    <property type="match status" value="1"/>
</dbReference>
<proteinExistence type="predicted"/>
<keyword evidence="4" id="KW-0030">Aminoacyl-tRNA synthetase</keyword>
<keyword evidence="7" id="KW-1185">Reference proteome</keyword>
<evidence type="ECO:0000256" key="1">
    <source>
        <dbReference type="ARBA" id="ARBA00022598"/>
    </source>
</evidence>
<dbReference type="InterPro" id="IPR001412">
    <property type="entry name" value="aa-tRNA-synth_I_CS"/>
</dbReference>
<dbReference type="VEuPathDB" id="AmoebaDB:NF0013130"/>
<keyword evidence="2" id="KW-0547">Nucleotide-binding</keyword>
<keyword evidence="1" id="KW-0436">Ligase</keyword>
<dbReference type="GO" id="GO:0004830">
    <property type="term" value="F:tryptophan-tRNA ligase activity"/>
    <property type="evidence" value="ECO:0007669"/>
    <property type="project" value="TreeGrafter"/>
</dbReference>
<evidence type="ECO:0000256" key="2">
    <source>
        <dbReference type="ARBA" id="ARBA00022741"/>
    </source>
</evidence>
<evidence type="ECO:0000313" key="7">
    <source>
        <dbReference type="Proteomes" id="UP000444721"/>
    </source>
</evidence>